<dbReference type="GO" id="GO:0031177">
    <property type="term" value="F:phosphopantetheine binding"/>
    <property type="evidence" value="ECO:0007669"/>
    <property type="project" value="InterPro"/>
</dbReference>
<evidence type="ECO:0000256" key="7">
    <source>
        <dbReference type="ARBA" id="ARBA00022737"/>
    </source>
</evidence>
<dbReference type="Gene3D" id="3.30.559.30">
    <property type="entry name" value="Nonribosomal peptide synthetase, condensation domain"/>
    <property type="match status" value="2"/>
</dbReference>
<protein>
    <recommendedName>
        <fullName evidence="8">Carrier domain-containing protein</fullName>
    </recommendedName>
</protein>
<dbReference type="SUPFAM" id="SSF52777">
    <property type="entry name" value="CoA-dependent acyltransferases"/>
    <property type="match status" value="4"/>
</dbReference>
<keyword evidence="5" id="KW-0597">Phosphoprotein</keyword>
<dbReference type="Gene3D" id="3.30.300.30">
    <property type="match status" value="1"/>
</dbReference>
<evidence type="ECO:0000313" key="10">
    <source>
        <dbReference type="Proteomes" id="UP000235081"/>
    </source>
</evidence>
<dbReference type="InterPro" id="IPR029063">
    <property type="entry name" value="SAM-dependent_MTases_sf"/>
</dbReference>
<reference evidence="9 10" key="1">
    <citation type="submission" date="2017-07" db="EMBL/GenBank/DDBJ databases">
        <title>Genomes of Fischerella (Mastigocladus) sp. strains.</title>
        <authorList>
            <person name="Miller S.R."/>
        </authorList>
    </citation>
    <scope>NUCLEOTIDE SEQUENCE [LARGE SCALE GENOMIC DNA]</scope>
    <source>
        <strain evidence="9 10">CCMEE 5318</strain>
    </source>
</reference>
<dbReference type="Proteomes" id="UP000235081">
    <property type="component" value="Unassembled WGS sequence"/>
</dbReference>
<sequence>MATDILQKFKEQGIELWAEGDKLRFRATKGVLTPSLREELVNHKEAILRSLFWTGISSISDISQITPASQERYQPFPLTEIQQAYLLGRSEIFSLSGVSAHAYQEFEAANINIKQLNQSLNRVIAHHDMLRAIVLPSGEQKILEQVPEYEIKFLDLRGKSLQEVDSCLEKIRSEMSHQVLPTDKWPLFEIRATQINEEITLIHLSTDLLICDAYSNQLLIQEWFQVYHQPDIQLVGTEFSFRDYVLALASLQDSQLYQRSQAYWQKRLSTLPLAPDLPLVKQVSSITKPRFVRREGKLDSETWRKLKHKATQLHITGSGLLCAAFSEVLAVWNPNPHFTLNLTLFNRLPLHPEVEQILGDFTTTILLEVNQSLNTFTTRAQRLQQQIWEDLEYSQISGVQVLRELAKQQGRSSSGILMPVVFSSALFSEATQPQETATIPWKEVYGITQTPQVLLDHQVREDTGALIFNWDSVDEVFPPGMLDDMFAAYYQLLELLACDDSAWQQPTRQLVPQTQLEQQAVENATAAPISRELLHTLFATQVKAQRYSKAIVSHKRTMTYEELSDHAHQIGHQLRQLSVRPNQLVAVVIDLRKLLFPDGSWKTAESLYALNPFTDYHNSIAQEILRVVVGDWNQDRPLQILEVGAGTGGTTAALLPVLLLGQAVYTYTDISQFFTNQAQDKFKNYSFIEYGILDVDKNPVHQGYEPHSFDVIVAANVIHNARNVDKTLEYLRSLLTPNGILLLLEVTKNSRTQMVTVGFIEQFTHLEDERKKTKMPLLSVAEWGKALDQAGFEEFVAFPESKSSTEALEQHLIVAKAPAHVRSFQPSVLHTYLHNKLPEYMLPSAYVLLETLPLSTNGKIDRKALPEFNLVKSQQEKTFVLPRTSLEKQLVEIWADILNIKQIGIHDNFFEIGGDSLLAIQVSSRVRQAFCVELPLRRLLDSPTIAGLAKYIQIARQEQQTENETVVENLPSVVPQLNMRFEPFSLTDIQQAYWVGRMGAFELGNVSTHIYLELLSRGLDLERLNLALQKLIERHDMLRAIILPDGQQQVLEKVPLYQIEILDLSRENEEAIAAGIDRVRQEMSHKVRPANQWPLFEFRVTLLNAGHVRLHVSIDAIILDGYSILTLFKEWSQLYEHPELALPPLEISFRNYIQAEQALRNTELYRRSQDYWFNRLDTLPKAPELPLAQKPHQQQLFKRRVSELDKTLWQQLNQRAAKAGITASGVLIAAFAEILTVWSKSPDFTINLTLFNRLPLHPQVNNLIGDFTSLNLLEVHNDTNESFSTRATRIQKQLWQDLEHRYVTGVEVLREMSRRQGGARVTMPVVFTSALVLGSLGEDASVLNHFGDLGYSVSQTPQVWLDHQVINKNGALVLIWDAVEELFPEGLLDEMYESYCNFLKRLATSDQEWIKPIRQLVPTTNLELQAAVNATAAPVAEELLHTMFLRQVQVRTHSPAVITSQQSFTYQELFTRANSVGHRLRKLGVSPNQLVAVVMEKGWEQIVAVLGILMSGAAYLPIDPELPTERRLYLLTQGEAVCILTQSHLNQDLEWPNSIPRLCLDDSDDLLAVDKSPLHSVQSPEDLAYVIYTSGSTGLPKGVMIDHRGAVNTITDINQRFGIGSDDKILALSSLNFDLSVYDIFGTLAAGGTIVIPDASARKYPAHWLELMQREQVTVWNSIPTLMQMLVEYAGGCQETLPISLRLVMLSGDWIPLNLPNLIKAAANQTQIVSLGGATEASIWSICYPIETVDRHWKSIPYGKPLQNQRLYVLKESLEPCPVWAVGQLYIGGIGLAQGYWHDEQKTNSSFIIHPHTGERLYQTGDLGRYLPDGNIEFLGRVDSQVKIRGHRIELGEVEATLAQHPAIRSVAVVAVGDDEKSKDYLVAYVVPDREQTVTEEQLIVNLRTFLKQKLPEYMIPSAFLTLETLPLNPNGKVDRKALVKQTYFQPEPEVVYVAPQNEVERIIAKVFQELMQVENVGLYDNFFHLGANSLHLVRLHSKLQEIFHQDFAIATLFQSPTIYALAQHFNAYHAE</sequence>
<dbReference type="Gene3D" id="3.30.559.10">
    <property type="entry name" value="Chloramphenicol acetyltransferase-like domain"/>
    <property type="match status" value="2"/>
</dbReference>
<dbReference type="SUPFAM" id="SSF53335">
    <property type="entry name" value="S-adenosyl-L-methionine-dependent methyltransferases"/>
    <property type="match status" value="1"/>
</dbReference>
<dbReference type="Gene3D" id="1.10.10.1830">
    <property type="entry name" value="Non-ribosomal peptide synthase, adenylation domain"/>
    <property type="match status" value="1"/>
</dbReference>
<dbReference type="Pfam" id="PF00668">
    <property type="entry name" value="Condensation"/>
    <property type="match status" value="2"/>
</dbReference>
<dbReference type="SUPFAM" id="SSF47336">
    <property type="entry name" value="ACP-like"/>
    <property type="match status" value="2"/>
</dbReference>
<dbReference type="PROSITE" id="PS50075">
    <property type="entry name" value="CARRIER"/>
    <property type="match status" value="2"/>
</dbReference>
<dbReference type="InterPro" id="IPR020845">
    <property type="entry name" value="AMP-binding_CS"/>
</dbReference>
<dbReference type="PROSITE" id="PS00012">
    <property type="entry name" value="PHOSPHOPANTETHEINE"/>
    <property type="match status" value="1"/>
</dbReference>
<dbReference type="SUPFAM" id="SSF56801">
    <property type="entry name" value="Acetyl-CoA synthetase-like"/>
    <property type="match status" value="3"/>
</dbReference>
<dbReference type="InterPro" id="IPR057737">
    <property type="entry name" value="Condensation_MtbB-like"/>
</dbReference>
<comment type="pathway">
    <text evidence="2">Siderophore biosynthesis.</text>
</comment>
<dbReference type="GO" id="GO:0009403">
    <property type="term" value="P:toxin biosynthetic process"/>
    <property type="evidence" value="ECO:0007669"/>
    <property type="project" value="UniProtKB-ARBA"/>
</dbReference>
<dbReference type="PANTHER" id="PTHR45527">
    <property type="entry name" value="NONRIBOSOMAL PEPTIDE SYNTHETASE"/>
    <property type="match status" value="1"/>
</dbReference>
<dbReference type="GO" id="GO:0016874">
    <property type="term" value="F:ligase activity"/>
    <property type="evidence" value="ECO:0007669"/>
    <property type="project" value="UniProtKB-KW"/>
</dbReference>
<accession>A0A2N6LI07</accession>
<evidence type="ECO:0000256" key="3">
    <source>
        <dbReference type="ARBA" id="ARBA00006432"/>
    </source>
</evidence>
<feature type="domain" description="Carrier" evidence="8">
    <location>
        <begin position="881"/>
        <end position="956"/>
    </location>
</feature>
<dbReference type="CDD" id="cd19535">
    <property type="entry name" value="Cyc_NRPS"/>
    <property type="match status" value="2"/>
</dbReference>
<comment type="cofactor">
    <cofactor evidence="1">
        <name>pantetheine 4'-phosphate</name>
        <dbReference type="ChEBI" id="CHEBI:47942"/>
    </cofactor>
</comment>
<dbReference type="FunFam" id="3.40.50.980:FF:000001">
    <property type="entry name" value="Non-ribosomal peptide synthetase"/>
    <property type="match status" value="1"/>
</dbReference>
<dbReference type="Gene3D" id="3.40.50.980">
    <property type="match status" value="2"/>
</dbReference>
<comment type="caution">
    <text evidence="9">The sequence shown here is derived from an EMBL/GenBank/DDBJ whole genome shotgun (WGS) entry which is preliminary data.</text>
</comment>
<dbReference type="InterPro" id="IPR023213">
    <property type="entry name" value="CAT-like_dom_sf"/>
</dbReference>
<dbReference type="GO" id="GO:0043041">
    <property type="term" value="P:amino acid activation for nonribosomal peptide biosynthetic process"/>
    <property type="evidence" value="ECO:0007669"/>
    <property type="project" value="TreeGrafter"/>
</dbReference>
<dbReference type="InterPro" id="IPR010071">
    <property type="entry name" value="AA_adenyl_dom"/>
</dbReference>
<name>A0A2N6LI07_9CYAN</name>
<dbReference type="PANTHER" id="PTHR45527:SF10">
    <property type="entry name" value="PYOCHELIN SYNTHASE PCHF"/>
    <property type="match status" value="1"/>
</dbReference>
<gene>
    <name evidence="9" type="ORF">CEN46_09410</name>
</gene>
<dbReference type="FunFam" id="3.30.559.30:FF:000006">
    <property type="entry name" value="Yersiniabactin polyketide/non-ribosomal peptide synthetase"/>
    <property type="match status" value="2"/>
</dbReference>
<dbReference type="InterPro" id="IPR006162">
    <property type="entry name" value="Ppantetheine_attach_site"/>
</dbReference>
<dbReference type="Pfam" id="PF18563">
    <property type="entry name" value="TubC_N"/>
    <property type="match status" value="1"/>
</dbReference>
<dbReference type="PROSITE" id="PS00455">
    <property type="entry name" value="AMP_BINDING"/>
    <property type="match status" value="1"/>
</dbReference>
<dbReference type="CDD" id="cd12114">
    <property type="entry name" value="A_NRPS_TlmIV_like"/>
    <property type="match status" value="1"/>
</dbReference>
<dbReference type="EMBL" id="NMQE01000258">
    <property type="protein sequence ID" value="PMB23827.1"/>
    <property type="molecule type" value="Genomic_DNA"/>
</dbReference>
<dbReference type="InterPro" id="IPR036736">
    <property type="entry name" value="ACP-like_sf"/>
</dbReference>
<dbReference type="Pfam" id="PF00501">
    <property type="entry name" value="AMP-binding"/>
    <property type="match status" value="1"/>
</dbReference>
<dbReference type="InterPro" id="IPR013217">
    <property type="entry name" value="Methyltransf_12"/>
</dbReference>
<dbReference type="InterPro" id="IPR000873">
    <property type="entry name" value="AMP-dep_synth/lig_dom"/>
</dbReference>
<dbReference type="InterPro" id="IPR001242">
    <property type="entry name" value="Condensation_dom"/>
</dbReference>
<dbReference type="InterPro" id="IPR020806">
    <property type="entry name" value="PKS_PP-bd"/>
</dbReference>
<feature type="domain" description="Carrier" evidence="8">
    <location>
        <begin position="1955"/>
        <end position="2030"/>
    </location>
</feature>
<dbReference type="Gene3D" id="1.10.1200.10">
    <property type="entry name" value="ACP-like"/>
    <property type="match status" value="2"/>
</dbReference>
<dbReference type="InterPro" id="IPR009081">
    <property type="entry name" value="PP-bd_ACP"/>
</dbReference>
<evidence type="ECO:0000256" key="4">
    <source>
        <dbReference type="ARBA" id="ARBA00022450"/>
    </source>
</evidence>
<dbReference type="InterPro" id="IPR045851">
    <property type="entry name" value="AMP-bd_C_sf"/>
</dbReference>
<dbReference type="FunFam" id="1.10.1200.10:FF:000005">
    <property type="entry name" value="Nonribosomal peptide synthetase 1"/>
    <property type="match status" value="1"/>
</dbReference>
<dbReference type="Gene3D" id="2.30.38.10">
    <property type="entry name" value="Luciferase, Domain 3"/>
    <property type="match status" value="1"/>
</dbReference>
<dbReference type="Pfam" id="PF08242">
    <property type="entry name" value="Methyltransf_12"/>
    <property type="match status" value="1"/>
</dbReference>
<dbReference type="GO" id="GO:0008610">
    <property type="term" value="P:lipid biosynthetic process"/>
    <property type="evidence" value="ECO:0007669"/>
    <property type="project" value="UniProtKB-ARBA"/>
</dbReference>
<proteinExistence type="inferred from homology"/>
<dbReference type="Gene3D" id="3.40.50.150">
    <property type="entry name" value="Vaccinia Virus protein VP39"/>
    <property type="match status" value="1"/>
</dbReference>
<dbReference type="InterPro" id="IPR044894">
    <property type="entry name" value="TubC_N_sf"/>
</dbReference>
<dbReference type="GO" id="GO:0005737">
    <property type="term" value="C:cytoplasm"/>
    <property type="evidence" value="ECO:0007669"/>
    <property type="project" value="TreeGrafter"/>
</dbReference>
<dbReference type="InterPro" id="IPR041464">
    <property type="entry name" value="TubC_N"/>
</dbReference>
<evidence type="ECO:0000313" key="9">
    <source>
        <dbReference type="EMBL" id="PMB23827.1"/>
    </source>
</evidence>
<evidence type="ECO:0000256" key="2">
    <source>
        <dbReference type="ARBA" id="ARBA00004924"/>
    </source>
</evidence>
<dbReference type="FunFam" id="3.40.50.12780:FF:000012">
    <property type="entry name" value="Non-ribosomal peptide synthetase"/>
    <property type="match status" value="1"/>
</dbReference>
<dbReference type="FunFam" id="3.30.559.10:FF:000023">
    <property type="entry name" value="Non-ribosomal peptide synthetase"/>
    <property type="match status" value="2"/>
</dbReference>
<dbReference type="SMART" id="SM00823">
    <property type="entry name" value="PKS_PP"/>
    <property type="match status" value="2"/>
</dbReference>
<dbReference type="Pfam" id="PF13193">
    <property type="entry name" value="AMP-binding_C"/>
    <property type="match status" value="1"/>
</dbReference>
<comment type="similarity">
    <text evidence="3">Belongs to the ATP-dependent AMP-binding enzyme family.</text>
</comment>
<evidence type="ECO:0000259" key="8">
    <source>
        <dbReference type="PROSITE" id="PS50075"/>
    </source>
</evidence>
<evidence type="ECO:0000256" key="5">
    <source>
        <dbReference type="ARBA" id="ARBA00022553"/>
    </source>
</evidence>
<dbReference type="InterPro" id="IPR025110">
    <property type="entry name" value="AMP-bd_C"/>
</dbReference>
<dbReference type="RefSeq" id="WP_102181343.1">
    <property type="nucleotide sequence ID" value="NZ_NMQE01000258.1"/>
</dbReference>
<evidence type="ECO:0000256" key="6">
    <source>
        <dbReference type="ARBA" id="ARBA00022598"/>
    </source>
</evidence>
<organism evidence="9 10">
    <name type="scientific">Fischerella thermalis CCMEE 5318</name>
    <dbReference type="NCBI Taxonomy" id="2019666"/>
    <lineage>
        <taxon>Bacteria</taxon>
        <taxon>Bacillati</taxon>
        <taxon>Cyanobacteriota</taxon>
        <taxon>Cyanophyceae</taxon>
        <taxon>Nostocales</taxon>
        <taxon>Hapalosiphonaceae</taxon>
        <taxon>Fischerella</taxon>
    </lineage>
</organism>
<dbReference type="FunFam" id="3.30.300.30:FF:000010">
    <property type="entry name" value="Enterobactin synthetase component F"/>
    <property type="match status" value="1"/>
</dbReference>
<dbReference type="Pfam" id="PF00550">
    <property type="entry name" value="PP-binding"/>
    <property type="match status" value="2"/>
</dbReference>
<keyword evidence="7" id="KW-0677">Repeat</keyword>
<keyword evidence="4" id="KW-0596">Phosphopantetheine</keyword>
<evidence type="ECO:0000256" key="1">
    <source>
        <dbReference type="ARBA" id="ARBA00001957"/>
    </source>
</evidence>
<dbReference type="NCBIfam" id="TIGR01733">
    <property type="entry name" value="AA-adenyl-dom"/>
    <property type="match status" value="1"/>
</dbReference>
<keyword evidence="6" id="KW-0436">Ligase</keyword>